<proteinExistence type="predicted"/>
<dbReference type="RefSeq" id="WP_162853191.1">
    <property type="nucleotide sequence ID" value="NZ_BAABEI010000012.1"/>
</dbReference>
<protein>
    <submittedName>
        <fullName evidence="1">Uncharacterized protein</fullName>
    </submittedName>
</protein>
<dbReference type="EMBL" id="SLVX01000031">
    <property type="protein sequence ID" value="TCN34923.1"/>
    <property type="molecule type" value="Genomic_DNA"/>
</dbReference>
<evidence type="ECO:0000313" key="2">
    <source>
        <dbReference type="Proteomes" id="UP000295351"/>
    </source>
</evidence>
<reference evidence="1 2" key="1">
    <citation type="submission" date="2019-03" db="EMBL/GenBank/DDBJ databases">
        <title>Genomic Encyclopedia of Type Strains, Phase IV (KMG-IV): sequencing the most valuable type-strain genomes for metagenomic binning, comparative biology and taxonomic classification.</title>
        <authorList>
            <person name="Goeker M."/>
        </authorList>
    </citation>
    <scope>NUCLEOTIDE SEQUENCE [LARGE SCALE GENOMIC DNA]</scope>
    <source>
        <strain evidence="1 2">DSM 18401</strain>
    </source>
</reference>
<dbReference type="AlphaFoldDB" id="A0A4R2C515"/>
<evidence type="ECO:0000313" key="1">
    <source>
        <dbReference type="EMBL" id="TCN34923.1"/>
    </source>
</evidence>
<gene>
    <name evidence="1" type="ORF">EV665_1312</name>
</gene>
<accession>A0A4R2C515</accession>
<dbReference type="Proteomes" id="UP000295351">
    <property type="component" value="Unassembled WGS sequence"/>
</dbReference>
<comment type="caution">
    <text evidence="1">The sequence shown here is derived from an EMBL/GenBank/DDBJ whole genome shotgun (WGS) entry which is preliminary data.</text>
</comment>
<organism evidence="1 2">
    <name type="scientific">Shinella granuli</name>
    <dbReference type="NCBI Taxonomy" id="323621"/>
    <lineage>
        <taxon>Bacteria</taxon>
        <taxon>Pseudomonadati</taxon>
        <taxon>Pseudomonadota</taxon>
        <taxon>Alphaproteobacteria</taxon>
        <taxon>Hyphomicrobiales</taxon>
        <taxon>Rhizobiaceae</taxon>
        <taxon>Shinella</taxon>
    </lineage>
</organism>
<keyword evidence="2" id="KW-1185">Reference proteome</keyword>
<name>A0A4R2C515_SHIGR</name>
<sequence length="56" mass="5887">MTAPDDPMRAAALWLAAQPEPIPHVIPALKERFGLTGLQACQAIALARNITPQPGG</sequence>